<keyword evidence="6" id="KW-1185">Reference proteome</keyword>
<dbReference type="GO" id="GO:0046961">
    <property type="term" value="F:proton-transporting ATPase activity, rotational mechanism"/>
    <property type="evidence" value="ECO:0007669"/>
    <property type="project" value="InterPro"/>
</dbReference>
<feature type="coiled-coil region" evidence="4">
    <location>
        <begin position="13"/>
        <end position="43"/>
    </location>
</feature>
<keyword evidence="2" id="KW-0813">Transport</keyword>
<dbReference type="Proteomes" id="UP000198508">
    <property type="component" value="Unassembled WGS sequence"/>
</dbReference>
<dbReference type="RefSeq" id="WP_092367622.1">
    <property type="nucleotide sequence ID" value="NZ_DAINWJ010000185.1"/>
</dbReference>
<keyword evidence="3" id="KW-0406">Ion transport</keyword>
<evidence type="ECO:0000313" key="5">
    <source>
        <dbReference type="EMBL" id="SEU00016.1"/>
    </source>
</evidence>
<dbReference type="GO" id="GO:0033178">
    <property type="term" value="C:proton-transporting two-sector ATPase complex, catalytic domain"/>
    <property type="evidence" value="ECO:0007669"/>
    <property type="project" value="InterPro"/>
</dbReference>
<dbReference type="InterPro" id="IPR038495">
    <property type="entry name" value="ATPase_E_C"/>
</dbReference>
<dbReference type="STRING" id="460384.SAMN05216313_12359"/>
<organism evidence="5 6">
    <name type="scientific">Enterocloster lavalensis</name>
    <dbReference type="NCBI Taxonomy" id="460384"/>
    <lineage>
        <taxon>Bacteria</taxon>
        <taxon>Bacillati</taxon>
        <taxon>Bacillota</taxon>
        <taxon>Clostridia</taxon>
        <taxon>Lachnospirales</taxon>
        <taxon>Lachnospiraceae</taxon>
        <taxon>Enterocloster</taxon>
    </lineage>
</organism>
<evidence type="ECO:0000256" key="4">
    <source>
        <dbReference type="SAM" id="Coils"/>
    </source>
</evidence>
<dbReference type="AlphaFoldDB" id="A0A1I0ISB0"/>
<evidence type="ECO:0000256" key="2">
    <source>
        <dbReference type="ARBA" id="ARBA00022448"/>
    </source>
</evidence>
<name>A0A1I0ISB0_9FIRM</name>
<dbReference type="Pfam" id="PF01991">
    <property type="entry name" value="vATP-synt_E"/>
    <property type="match status" value="1"/>
</dbReference>
<keyword evidence="4" id="KW-0175">Coiled coil</keyword>
<dbReference type="InterPro" id="IPR002842">
    <property type="entry name" value="ATPase_V1_Esu"/>
</dbReference>
<evidence type="ECO:0000256" key="1">
    <source>
        <dbReference type="ARBA" id="ARBA00005901"/>
    </source>
</evidence>
<reference evidence="6" key="1">
    <citation type="submission" date="2016-10" db="EMBL/GenBank/DDBJ databases">
        <authorList>
            <person name="Varghese N."/>
            <person name="Submissions S."/>
        </authorList>
    </citation>
    <scope>NUCLEOTIDE SEQUENCE [LARGE SCALE GENOMIC DNA]</scope>
    <source>
        <strain evidence="6">NLAE-zl-G277</strain>
    </source>
</reference>
<dbReference type="GeneID" id="93279282"/>
<sequence length="202" mass="21704">MAGLDKIIARIQAESEEAAARTLEAAKAEAETILQNAREEAAAECAAIGRKAEQAATNILDRGHSAAELKKRQRILAEKQVLIGRIIGEAKQQLKNMPQEAYFENIVKLAVKASQNGKGTILFSKADLDRLPENFADTLNAALVAGGKEGAALTVSSETRDIDGGFVLTYGGIEENCSFDALFDSAHEMLQDKVQEILFGTV</sequence>
<comment type="similarity">
    <text evidence="1">Belongs to the V-ATPase E subunit family.</text>
</comment>
<protein>
    <submittedName>
        <fullName evidence="5">V/A-type H+-transporting ATPase subunit E</fullName>
    </submittedName>
</protein>
<dbReference type="SUPFAM" id="SSF160527">
    <property type="entry name" value="V-type ATPase subunit E-like"/>
    <property type="match status" value="1"/>
</dbReference>
<accession>A0A1I0ISB0</accession>
<evidence type="ECO:0000313" key="6">
    <source>
        <dbReference type="Proteomes" id="UP000198508"/>
    </source>
</evidence>
<proteinExistence type="inferred from homology"/>
<gene>
    <name evidence="5" type="ORF">SAMN05216313_12359</name>
</gene>
<dbReference type="Gene3D" id="3.30.2320.30">
    <property type="entry name" value="ATP synthase, E subunit, C-terminal"/>
    <property type="match status" value="1"/>
</dbReference>
<evidence type="ECO:0000256" key="3">
    <source>
        <dbReference type="ARBA" id="ARBA00023065"/>
    </source>
</evidence>
<dbReference type="EMBL" id="FOIM01000023">
    <property type="protein sequence ID" value="SEU00016.1"/>
    <property type="molecule type" value="Genomic_DNA"/>
</dbReference>